<dbReference type="AlphaFoldDB" id="A0A9W9PYP4"/>
<sequence>MLPRSTQVDGQPVEDFEDRFVSRCVRMGPHDDTSSEVYNILCPDAREGSVRAVSAERYIIYSVTSAGLSSSHQALILISFELTIRFPHLMSLRNQPILLSCKRHSFFMRKSAVTTGCDERKKVKFI</sequence>
<keyword evidence="2" id="KW-1185">Reference proteome</keyword>
<reference evidence="1" key="2">
    <citation type="journal article" date="2023" name="IMA Fungus">
        <title>Comparative genomic study of the Penicillium genus elucidates a diverse pangenome and 15 lateral gene transfer events.</title>
        <authorList>
            <person name="Petersen C."/>
            <person name="Sorensen T."/>
            <person name="Nielsen M.R."/>
            <person name="Sondergaard T.E."/>
            <person name="Sorensen J.L."/>
            <person name="Fitzpatrick D.A."/>
            <person name="Frisvad J.C."/>
            <person name="Nielsen K.L."/>
        </authorList>
    </citation>
    <scope>NUCLEOTIDE SEQUENCE</scope>
    <source>
        <strain evidence="1">IBT 21472</strain>
    </source>
</reference>
<gene>
    <name evidence="1" type="ORF">N7476_005068</name>
</gene>
<protein>
    <submittedName>
        <fullName evidence="1">Uncharacterized protein</fullName>
    </submittedName>
</protein>
<comment type="caution">
    <text evidence="1">The sequence shown here is derived from an EMBL/GenBank/DDBJ whole genome shotgun (WGS) entry which is preliminary data.</text>
</comment>
<evidence type="ECO:0000313" key="1">
    <source>
        <dbReference type="EMBL" id="KAJ5318648.1"/>
    </source>
</evidence>
<dbReference type="EMBL" id="JAPZBO010000004">
    <property type="protein sequence ID" value="KAJ5318648.1"/>
    <property type="molecule type" value="Genomic_DNA"/>
</dbReference>
<organism evidence="1 2">
    <name type="scientific">Penicillium atrosanguineum</name>
    <dbReference type="NCBI Taxonomy" id="1132637"/>
    <lineage>
        <taxon>Eukaryota</taxon>
        <taxon>Fungi</taxon>
        <taxon>Dikarya</taxon>
        <taxon>Ascomycota</taxon>
        <taxon>Pezizomycotina</taxon>
        <taxon>Eurotiomycetes</taxon>
        <taxon>Eurotiomycetidae</taxon>
        <taxon>Eurotiales</taxon>
        <taxon>Aspergillaceae</taxon>
        <taxon>Penicillium</taxon>
    </lineage>
</organism>
<accession>A0A9W9PYP4</accession>
<dbReference type="Proteomes" id="UP001147746">
    <property type="component" value="Unassembled WGS sequence"/>
</dbReference>
<evidence type="ECO:0000313" key="2">
    <source>
        <dbReference type="Proteomes" id="UP001147746"/>
    </source>
</evidence>
<reference evidence="1" key="1">
    <citation type="submission" date="2022-12" db="EMBL/GenBank/DDBJ databases">
        <authorList>
            <person name="Petersen C."/>
        </authorList>
    </citation>
    <scope>NUCLEOTIDE SEQUENCE</scope>
    <source>
        <strain evidence="1">IBT 21472</strain>
    </source>
</reference>
<name>A0A9W9PYP4_9EURO</name>
<proteinExistence type="predicted"/>